<comment type="subunit">
    <text evidence="2">Homodimer.</text>
</comment>
<dbReference type="EMBL" id="KZ310192">
    <property type="protein sequence ID" value="KAG8239890.1"/>
    <property type="molecule type" value="Genomic_DNA"/>
</dbReference>
<dbReference type="GO" id="GO:0005737">
    <property type="term" value="C:cytoplasm"/>
    <property type="evidence" value="ECO:0007669"/>
    <property type="project" value="TreeGrafter"/>
</dbReference>
<keyword evidence="5 10" id="KW-0663">Pyridoxal phosphate</keyword>
<evidence type="ECO:0000256" key="3">
    <source>
        <dbReference type="ARBA" id="ARBA00022584"/>
    </source>
</evidence>
<evidence type="ECO:0000256" key="8">
    <source>
        <dbReference type="ARBA" id="ARBA00040968"/>
    </source>
</evidence>
<accession>A0A8K0KRZ6</accession>
<dbReference type="GO" id="GO:0006584">
    <property type="term" value="P:catecholamine metabolic process"/>
    <property type="evidence" value="ECO:0007669"/>
    <property type="project" value="TreeGrafter"/>
</dbReference>
<evidence type="ECO:0000313" key="11">
    <source>
        <dbReference type="EMBL" id="KAG8239890.1"/>
    </source>
</evidence>
<dbReference type="InterPro" id="IPR010977">
    <property type="entry name" value="Aromatic_deC"/>
</dbReference>
<dbReference type="PANTHER" id="PTHR11999:SF167">
    <property type="entry name" value="AROMATIC-L-AMINO-ACID DECARBOXYLASE"/>
    <property type="match status" value="1"/>
</dbReference>
<protein>
    <recommendedName>
        <fullName evidence="8">Aromatic-L-amino-acid decarboxylase</fullName>
        <ecNumber evidence="7">4.1.1.28</ecNumber>
    </recommendedName>
    <alternativeName>
        <fullName evidence="9">DOPA decarboxylase</fullName>
    </alternativeName>
</protein>
<proteinExistence type="inferred from homology"/>
<reference evidence="11" key="1">
    <citation type="submission" date="2013-04" db="EMBL/GenBank/DDBJ databases">
        <authorList>
            <person name="Qu J."/>
            <person name="Murali S.C."/>
            <person name="Bandaranaike D."/>
            <person name="Bellair M."/>
            <person name="Blankenburg K."/>
            <person name="Chao H."/>
            <person name="Dinh H."/>
            <person name="Doddapaneni H."/>
            <person name="Downs B."/>
            <person name="Dugan-Rocha S."/>
            <person name="Elkadiri S."/>
            <person name="Gnanaolivu R.D."/>
            <person name="Hernandez B."/>
            <person name="Javaid M."/>
            <person name="Jayaseelan J.C."/>
            <person name="Lee S."/>
            <person name="Li M."/>
            <person name="Ming W."/>
            <person name="Munidasa M."/>
            <person name="Muniz J."/>
            <person name="Nguyen L."/>
            <person name="Ongeri F."/>
            <person name="Osuji N."/>
            <person name="Pu L.-L."/>
            <person name="Puazo M."/>
            <person name="Qu C."/>
            <person name="Quiroz J."/>
            <person name="Raj R."/>
            <person name="Weissenberger G."/>
            <person name="Xin Y."/>
            <person name="Zou X."/>
            <person name="Han Y."/>
            <person name="Richards S."/>
            <person name="Worley K."/>
            <person name="Muzny D."/>
            <person name="Gibbs R."/>
        </authorList>
    </citation>
    <scope>NUCLEOTIDE SEQUENCE</scope>
    <source>
        <strain evidence="11">Sampled in the wild</strain>
    </source>
</reference>
<dbReference type="GO" id="GO:0030170">
    <property type="term" value="F:pyridoxal phosphate binding"/>
    <property type="evidence" value="ECO:0007669"/>
    <property type="project" value="InterPro"/>
</dbReference>
<keyword evidence="6 10" id="KW-0456">Lyase</keyword>
<sequence>MAFTVLKGTASEATLVALLGAKAKALEREKKEHPDWDDFKIISKLVAYASEQAHSSVERAGLLGGVKMRLLPADEEYRLRGATLEKAIEDDVAAGLIPFYVSNQLAET</sequence>
<gene>
    <name evidence="11" type="ORF">J437_LFUL019484</name>
</gene>
<dbReference type="OrthoDB" id="639767at2759"/>
<evidence type="ECO:0000256" key="9">
    <source>
        <dbReference type="ARBA" id="ARBA00041275"/>
    </source>
</evidence>
<dbReference type="PANTHER" id="PTHR11999">
    <property type="entry name" value="GROUP II PYRIDOXAL-5-PHOSPHATE DECARBOXYLASE"/>
    <property type="match status" value="1"/>
</dbReference>
<dbReference type="AlphaFoldDB" id="A0A8K0KRZ6"/>
<dbReference type="SUPFAM" id="SSF53383">
    <property type="entry name" value="PLP-dependent transferases"/>
    <property type="match status" value="1"/>
</dbReference>
<dbReference type="EC" id="4.1.1.28" evidence="7"/>
<comment type="cofactor">
    <cofactor evidence="1 10">
        <name>pyridoxal 5'-phosphate</name>
        <dbReference type="ChEBI" id="CHEBI:597326"/>
    </cofactor>
</comment>
<evidence type="ECO:0000256" key="10">
    <source>
        <dbReference type="RuleBase" id="RU000382"/>
    </source>
</evidence>
<dbReference type="GO" id="GO:0019752">
    <property type="term" value="P:carboxylic acid metabolic process"/>
    <property type="evidence" value="ECO:0007669"/>
    <property type="project" value="InterPro"/>
</dbReference>
<evidence type="ECO:0000256" key="2">
    <source>
        <dbReference type="ARBA" id="ARBA00011738"/>
    </source>
</evidence>
<dbReference type="InterPro" id="IPR015421">
    <property type="entry name" value="PyrdxlP-dep_Trfase_major"/>
</dbReference>
<evidence type="ECO:0000256" key="4">
    <source>
        <dbReference type="ARBA" id="ARBA00022793"/>
    </source>
</evidence>
<evidence type="ECO:0000256" key="1">
    <source>
        <dbReference type="ARBA" id="ARBA00001933"/>
    </source>
</evidence>
<organism evidence="11 12">
    <name type="scientific">Ladona fulva</name>
    <name type="common">Scarce chaser dragonfly</name>
    <name type="synonym">Libellula fulva</name>
    <dbReference type="NCBI Taxonomy" id="123851"/>
    <lineage>
        <taxon>Eukaryota</taxon>
        <taxon>Metazoa</taxon>
        <taxon>Ecdysozoa</taxon>
        <taxon>Arthropoda</taxon>
        <taxon>Hexapoda</taxon>
        <taxon>Insecta</taxon>
        <taxon>Pterygota</taxon>
        <taxon>Palaeoptera</taxon>
        <taxon>Odonata</taxon>
        <taxon>Epiprocta</taxon>
        <taxon>Anisoptera</taxon>
        <taxon>Libelluloidea</taxon>
        <taxon>Libellulidae</taxon>
        <taxon>Ladona</taxon>
    </lineage>
</organism>
<keyword evidence="12" id="KW-1185">Reference proteome</keyword>
<dbReference type="InterPro" id="IPR002129">
    <property type="entry name" value="PyrdxlP-dep_de-COase"/>
</dbReference>
<comment type="caution">
    <text evidence="11">The sequence shown here is derived from an EMBL/GenBank/DDBJ whole genome shotgun (WGS) entry which is preliminary data.</text>
</comment>
<keyword evidence="3" id="KW-0127">Catecholamine biosynthesis</keyword>
<evidence type="ECO:0000256" key="6">
    <source>
        <dbReference type="ARBA" id="ARBA00023239"/>
    </source>
</evidence>
<dbReference type="GO" id="GO:0004058">
    <property type="term" value="F:aromatic-L-amino-acid decarboxylase activity"/>
    <property type="evidence" value="ECO:0007669"/>
    <property type="project" value="TreeGrafter"/>
</dbReference>
<keyword evidence="4" id="KW-0210">Decarboxylase</keyword>
<dbReference type="Proteomes" id="UP000792457">
    <property type="component" value="Unassembled WGS sequence"/>
</dbReference>
<dbReference type="Pfam" id="PF00282">
    <property type="entry name" value="Pyridoxal_deC"/>
    <property type="match status" value="1"/>
</dbReference>
<evidence type="ECO:0000256" key="7">
    <source>
        <dbReference type="ARBA" id="ARBA00038886"/>
    </source>
</evidence>
<dbReference type="InterPro" id="IPR015424">
    <property type="entry name" value="PyrdxlP-dep_Trfase"/>
</dbReference>
<dbReference type="Gene3D" id="3.40.640.10">
    <property type="entry name" value="Type I PLP-dependent aspartate aminotransferase-like (Major domain)"/>
    <property type="match status" value="1"/>
</dbReference>
<dbReference type="GO" id="GO:0042427">
    <property type="term" value="P:serotonin biosynthetic process"/>
    <property type="evidence" value="ECO:0007669"/>
    <property type="project" value="TreeGrafter"/>
</dbReference>
<evidence type="ECO:0000256" key="5">
    <source>
        <dbReference type="ARBA" id="ARBA00022898"/>
    </source>
</evidence>
<reference evidence="11" key="2">
    <citation type="submission" date="2017-10" db="EMBL/GenBank/DDBJ databases">
        <title>Ladona fulva Genome sequencing and assembly.</title>
        <authorList>
            <person name="Murali S."/>
            <person name="Richards S."/>
            <person name="Bandaranaike D."/>
            <person name="Bellair M."/>
            <person name="Blankenburg K."/>
            <person name="Chao H."/>
            <person name="Dinh H."/>
            <person name="Doddapaneni H."/>
            <person name="Dugan-Rocha S."/>
            <person name="Elkadiri S."/>
            <person name="Gnanaolivu R."/>
            <person name="Hernandez B."/>
            <person name="Skinner E."/>
            <person name="Javaid M."/>
            <person name="Lee S."/>
            <person name="Li M."/>
            <person name="Ming W."/>
            <person name="Munidasa M."/>
            <person name="Muniz J."/>
            <person name="Nguyen L."/>
            <person name="Hughes D."/>
            <person name="Osuji N."/>
            <person name="Pu L.-L."/>
            <person name="Puazo M."/>
            <person name="Qu C."/>
            <person name="Quiroz J."/>
            <person name="Raj R."/>
            <person name="Weissenberger G."/>
            <person name="Xin Y."/>
            <person name="Zou X."/>
            <person name="Han Y."/>
            <person name="Worley K."/>
            <person name="Muzny D."/>
            <person name="Gibbs R."/>
        </authorList>
    </citation>
    <scope>NUCLEOTIDE SEQUENCE</scope>
    <source>
        <strain evidence="11">Sampled in the wild</strain>
    </source>
</reference>
<evidence type="ECO:0000313" key="12">
    <source>
        <dbReference type="Proteomes" id="UP000792457"/>
    </source>
</evidence>
<name>A0A8K0KRZ6_LADFU</name>
<comment type="similarity">
    <text evidence="10">Belongs to the group II decarboxylase family.</text>
</comment>